<evidence type="ECO:0000313" key="10">
    <source>
        <dbReference type="EMBL" id="GIC87794.1"/>
    </source>
</evidence>
<dbReference type="AlphaFoldDB" id="A0A8E0V0Q0"/>
<reference evidence="10" key="1">
    <citation type="journal article" date="2015" name="Genome Announc.">
        <title>Draft Genome Sequence of the Pathogenic Filamentous Fungus Aspergillus udagawae Strain IFM 46973T.</title>
        <authorList>
            <person name="Kusuya Y."/>
            <person name="Takahashi-Nakaguchi A."/>
            <person name="Takahashi H."/>
            <person name="Yaguchi T."/>
        </authorList>
    </citation>
    <scope>NUCLEOTIDE SEQUENCE</scope>
    <source>
        <strain evidence="10">IFM 46973</strain>
    </source>
</reference>
<comment type="caution">
    <text evidence="10">The sequence shown here is derived from an EMBL/GenBank/DDBJ whole genome shotgun (WGS) entry which is preliminary data.</text>
</comment>
<evidence type="ECO:0008006" key="12">
    <source>
        <dbReference type="Google" id="ProtNLM"/>
    </source>
</evidence>
<evidence type="ECO:0000313" key="11">
    <source>
        <dbReference type="Proteomes" id="UP000036893"/>
    </source>
</evidence>
<dbReference type="GO" id="GO:0044283">
    <property type="term" value="P:small molecule biosynthetic process"/>
    <property type="evidence" value="ECO:0007669"/>
    <property type="project" value="UniProtKB-ARBA"/>
</dbReference>
<protein>
    <recommendedName>
        <fullName evidence="12">Trichodiene oxygenase</fullName>
    </recommendedName>
</protein>
<evidence type="ECO:0000256" key="3">
    <source>
        <dbReference type="ARBA" id="ARBA00022617"/>
    </source>
</evidence>
<dbReference type="Gene3D" id="1.10.630.10">
    <property type="entry name" value="Cytochrome P450"/>
    <property type="match status" value="1"/>
</dbReference>
<organism evidence="10 11">
    <name type="scientific">Aspergillus udagawae</name>
    <dbReference type="NCBI Taxonomy" id="91492"/>
    <lineage>
        <taxon>Eukaryota</taxon>
        <taxon>Fungi</taxon>
        <taxon>Dikarya</taxon>
        <taxon>Ascomycota</taxon>
        <taxon>Pezizomycotina</taxon>
        <taxon>Eurotiomycetes</taxon>
        <taxon>Eurotiomycetidae</taxon>
        <taxon>Eurotiales</taxon>
        <taxon>Aspergillaceae</taxon>
        <taxon>Aspergillus</taxon>
        <taxon>Aspergillus subgen. Fumigati</taxon>
    </lineage>
</organism>
<evidence type="ECO:0000256" key="2">
    <source>
        <dbReference type="ARBA" id="ARBA00010617"/>
    </source>
</evidence>
<dbReference type="SUPFAM" id="SSF48264">
    <property type="entry name" value="Cytochrome P450"/>
    <property type="match status" value="1"/>
</dbReference>
<dbReference type="PANTHER" id="PTHR24305">
    <property type="entry name" value="CYTOCHROME P450"/>
    <property type="match status" value="1"/>
</dbReference>
<dbReference type="PANTHER" id="PTHR24305:SF210">
    <property type="entry name" value="CYTOCHROME P450 MONOOXYGENASE ASQL-RELATED"/>
    <property type="match status" value="1"/>
</dbReference>
<evidence type="ECO:0000256" key="6">
    <source>
        <dbReference type="ARBA" id="ARBA00023004"/>
    </source>
</evidence>
<evidence type="ECO:0000256" key="5">
    <source>
        <dbReference type="ARBA" id="ARBA00023002"/>
    </source>
</evidence>
<feature type="binding site" description="axial binding residue" evidence="8">
    <location>
        <position position="539"/>
    </location>
    <ligand>
        <name>heme</name>
        <dbReference type="ChEBI" id="CHEBI:30413"/>
    </ligand>
    <ligandPart>
        <name>Fe</name>
        <dbReference type="ChEBI" id="CHEBI:18248"/>
    </ligandPart>
</feature>
<dbReference type="InterPro" id="IPR001128">
    <property type="entry name" value="Cyt_P450"/>
</dbReference>
<dbReference type="Pfam" id="PF00067">
    <property type="entry name" value="p450"/>
    <property type="match status" value="1"/>
</dbReference>
<evidence type="ECO:0000256" key="8">
    <source>
        <dbReference type="PIRSR" id="PIRSR602401-1"/>
    </source>
</evidence>
<name>A0A8E0V0Q0_9EURO</name>
<accession>A0A8E0V0Q0</accession>
<proteinExistence type="inferred from homology"/>
<dbReference type="GO" id="GO:0016705">
    <property type="term" value="F:oxidoreductase activity, acting on paired donors, with incorporation or reduction of molecular oxygen"/>
    <property type="evidence" value="ECO:0007669"/>
    <property type="project" value="InterPro"/>
</dbReference>
<dbReference type="EMBL" id="BBXM02000003">
    <property type="protein sequence ID" value="GIC87794.1"/>
    <property type="molecule type" value="Genomic_DNA"/>
</dbReference>
<evidence type="ECO:0000256" key="4">
    <source>
        <dbReference type="ARBA" id="ARBA00022723"/>
    </source>
</evidence>
<gene>
    <name evidence="10" type="ORF">Aud_004185</name>
</gene>
<dbReference type="InterPro" id="IPR002401">
    <property type="entry name" value="Cyt_P450_E_grp-I"/>
</dbReference>
<reference evidence="10" key="2">
    <citation type="submission" date="2021-01" db="EMBL/GenBank/DDBJ databases">
        <title>Pan-genome distribution and transcriptional activeness of fungal secondary metabolism genes in Aspergillus section Fumigati.</title>
        <authorList>
            <person name="Takahashi H."/>
            <person name="Umemura M."/>
            <person name="Ninomiya A."/>
            <person name="Kusuya Y."/>
            <person name="Urayama S."/>
            <person name="Shimizu M."/>
            <person name="Watanabe A."/>
            <person name="Kamei K."/>
            <person name="Yaguchi T."/>
            <person name="Hagiwara D."/>
        </authorList>
    </citation>
    <scope>NUCLEOTIDE SEQUENCE</scope>
    <source>
        <strain evidence="10">IFM 46973</strain>
    </source>
</reference>
<evidence type="ECO:0000256" key="1">
    <source>
        <dbReference type="ARBA" id="ARBA00001971"/>
    </source>
</evidence>
<keyword evidence="5" id="KW-0560">Oxidoreductase</keyword>
<keyword evidence="4 8" id="KW-0479">Metal-binding</keyword>
<dbReference type="GO" id="GO:0020037">
    <property type="term" value="F:heme binding"/>
    <property type="evidence" value="ECO:0007669"/>
    <property type="project" value="InterPro"/>
</dbReference>
<keyword evidence="6 8" id="KW-0408">Iron</keyword>
<evidence type="ECO:0000256" key="7">
    <source>
        <dbReference type="ARBA" id="ARBA00023033"/>
    </source>
</evidence>
<comment type="similarity">
    <text evidence="2">Belongs to the cytochrome P450 family.</text>
</comment>
<sequence length="597" mass="66622">MKEGNVTEGGTPHCLWPTSDPPDCETDNPAAAQIPGGIIPPAGQTPVTRANIARSTSKKQSSNRKPRRAMETMNFAPNSPLQLDAGVIPRGLQILTTFIILFCLLKLGHGLFWSPLRHIPGSRLSAFCGWDEFYSNIVLNGQWCKTYPELHRRYNSPIVRVGPNHVHVNDIDIYEKIFCMGTDFCKDHTFYTCANNDGSIFSIADRAKHRERRKVLSPRFSKQAAEAGAPGVLRRLQQLVDYMTDQTRIGNTCDATDLFRALTVFSPLCSSMINVVGEVLFGDCGDLVEYGPSKPALLDTVDNLSSLIPWLRFFPYLGTIGSMFPTSVSERLEPAGVYNFKQKCREHTLPRMDQPISDVMDRSHASLIELLIAHSHQAKGKAPTLQYLTEETFTFIDAGVDTSGRTIAAAIYYIVRNPGVQQKLCAELDEASATDQAGKRVDAKLLGTLPYLNAVIKETHRMWPALPGPLPRIVPAEGLTVGKHYVPAGSVISSSHYVLHSNEIVFPQPHEFRPERWLEGHSSEQDRYLNPYSRGSRGCIGINLAQMQLQVTLGHLFSHYQIQLCEPIPQSLDWYDHFVATPRSNVIIKIRPRDKGY</sequence>
<dbReference type="Proteomes" id="UP000036893">
    <property type="component" value="Unassembled WGS sequence"/>
</dbReference>
<dbReference type="PRINTS" id="PR00463">
    <property type="entry name" value="EP450I"/>
</dbReference>
<dbReference type="InterPro" id="IPR050121">
    <property type="entry name" value="Cytochrome_P450_monoxygenase"/>
</dbReference>
<dbReference type="GeneID" id="66991661"/>
<dbReference type="RefSeq" id="XP_043145060.1">
    <property type="nucleotide sequence ID" value="XM_043289125.1"/>
</dbReference>
<feature type="region of interest" description="Disordered" evidence="9">
    <location>
        <begin position="1"/>
        <end position="45"/>
    </location>
</feature>
<dbReference type="GO" id="GO:0005506">
    <property type="term" value="F:iron ion binding"/>
    <property type="evidence" value="ECO:0007669"/>
    <property type="project" value="InterPro"/>
</dbReference>
<comment type="cofactor">
    <cofactor evidence="1 8">
        <name>heme</name>
        <dbReference type="ChEBI" id="CHEBI:30413"/>
    </cofactor>
</comment>
<evidence type="ECO:0000256" key="9">
    <source>
        <dbReference type="SAM" id="MobiDB-lite"/>
    </source>
</evidence>
<keyword evidence="7" id="KW-0503">Monooxygenase</keyword>
<dbReference type="GO" id="GO:0004497">
    <property type="term" value="F:monooxygenase activity"/>
    <property type="evidence" value="ECO:0007669"/>
    <property type="project" value="UniProtKB-KW"/>
</dbReference>
<dbReference type="PRINTS" id="PR00385">
    <property type="entry name" value="P450"/>
</dbReference>
<dbReference type="InterPro" id="IPR036396">
    <property type="entry name" value="Cyt_P450_sf"/>
</dbReference>
<dbReference type="CDD" id="cd11062">
    <property type="entry name" value="CYP58-like"/>
    <property type="match status" value="1"/>
</dbReference>
<keyword evidence="3 8" id="KW-0349">Heme</keyword>